<dbReference type="Proteomes" id="UP001239085">
    <property type="component" value="Unassembled WGS sequence"/>
</dbReference>
<gene>
    <name evidence="3" type="ORF">QFZ46_003432</name>
</gene>
<name>A0ABU0PD64_9MICO</name>
<evidence type="ECO:0000256" key="1">
    <source>
        <dbReference type="SAM" id="MobiDB-lite"/>
    </source>
</evidence>
<feature type="compositionally biased region" description="Pro residues" evidence="1">
    <location>
        <begin position="27"/>
        <end position="37"/>
    </location>
</feature>
<dbReference type="PROSITE" id="PS51257">
    <property type="entry name" value="PROKAR_LIPOPROTEIN"/>
    <property type="match status" value="1"/>
</dbReference>
<comment type="caution">
    <text evidence="3">The sequence shown here is derived from an EMBL/GenBank/DDBJ whole genome shotgun (WGS) entry which is preliminary data.</text>
</comment>
<evidence type="ECO:0000256" key="2">
    <source>
        <dbReference type="SAM" id="SignalP"/>
    </source>
</evidence>
<feature type="region of interest" description="Disordered" evidence="1">
    <location>
        <begin position="24"/>
        <end position="60"/>
    </location>
</feature>
<feature type="chain" id="PRO_5045566541" evidence="2">
    <location>
        <begin position="25"/>
        <end position="190"/>
    </location>
</feature>
<evidence type="ECO:0000313" key="3">
    <source>
        <dbReference type="EMBL" id="MDQ0645272.1"/>
    </source>
</evidence>
<dbReference type="RefSeq" id="WP_307363425.1">
    <property type="nucleotide sequence ID" value="NZ_JAUSXK010000001.1"/>
</dbReference>
<feature type="compositionally biased region" description="Low complexity" evidence="1">
    <location>
        <begin position="38"/>
        <end position="60"/>
    </location>
</feature>
<organism evidence="3 4">
    <name type="scientific">Microbacterium murale</name>
    <dbReference type="NCBI Taxonomy" id="1081040"/>
    <lineage>
        <taxon>Bacteria</taxon>
        <taxon>Bacillati</taxon>
        <taxon>Actinomycetota</taxon>
        <taxon>Actinomycetes</taxon>
        <taxon>Micrococcales</taxon>
        <taxon>Microbacteriaceae</taxon>
        <taxon>Microbacterium</taxon>
    </lineage>
</organism>
<accession>A0ABU0PD64</accession>
<keyword evidence="4" id="KW-1185">Reference proteome</keyword>
<feature type="signal peptide" evidence="2">
    <location>
        <begin position="1"/>
        <end position="24"/>
    </location>
</feature>
<keyword evidence="2" id="KW-0732">Signal</keyword>
<dbReference type="EMBL" id="JAUSXK010000001">
    <property type="protein sequence ID" value="MDQ0645272.1"/>
    <property type="molecule type" value="Genomic_DNA"/>
</dbReference>
<reference evidence="3 4" key="1">
    <citation type="submission" date="2023-07" db="EMBL/GenBank/DDBJ databases">
        <title>Comparative genomics of wheat-associated soil bacteria to identify genetic determinants of phenazine resistance.</title>
        <authorList>
            <person name="Mouncey N."/>
        </authorList>
    </citation>
    <scope>NUCLEOTIDE SEQUENCE [LARGE SCALE GENOMIC DNA]</scope>
    <source>
        <strain evidence="3 4">W2I7</strain>
    </source>
</reference>
<sequence>MTRRIPLATLAAVTIALTLSACTAAPEPTPTPTPPPTETATPAPEPSVSETPEPEETPQAAPTCETIIAPSTVTALSDHGWTHREHQFRLGEDVVEGGIQCVWGDYTVASDHVQVFGWAPMDQAASNTAQQKLLSAGWQRADSDGHVYITENPDTAFAVDEEGFGMTYEFGDGWVTVADTRRGLVLVEFE</sequence>
<evidence type="ECO:0000313" key="4">
    <source>
        <dbReference type="Proteomes" id="UP001239085"/>
    </source>
</evidence>
<proteinExistence type="predicted"/>
<protein>
    <submittedName>
        <fullName evidence="3">Uncharacterized protein</fullName>
    </submittedName>
</protein>